<dbReference type="PANTHER" id="PTHR36724">
    <property type="entry name" value="COMPLEX 1 LYR-LIKE PROTEIN"/>
    <property type="match status" value="1"/>
</dbReference>
<feature type="domain" description="LYR motif containing" evidence="2">
    <location>
        <begin position="127"/>
        <end position="195"/>
    </location>
</feature>
<feature type="region of interest" description="Disordered" evidence="1">
    <location>
        <begin position="24"/>
        <end position="45"/>
    </location>
</feature>
<evidence type="ECO:0000259" key="2">
    <source>
        <dbReference type="Pfam" id="PF23655"/>
    </source>
</evidence>
<sequence length="201" mass="22207">MSLFEFTVQMLPLLTAGISKSAFSPPRIQSQRPRAPSENGNEMGRQKWNRRARILVVFPQEEGCCPNLECDDYSAFSDPPTPVATAASKFLDKTLLFRSVVRRGEHGGGRMAKGGGSSGLIWATAEDLARSRPVVLSLYRQILRALNSPELPLGHAARLAKKAECRAIFIFGAEERSLHNIRDLLDTARHTLGLLNRGRLP</sequence>
<dbReference type="EMBL" id="JACEFO010001625">
    <property type="protein sequence ID" value="KAF8729167.1"/>
    <property type="molecule type" value="Genomic_DNA"/>
</dbReference>
<keyword evidence="4" id="KW-1185">Reference proteome</keyword>
<dbReference type="Pfam" id="PF23655">
    <property type="entry name" value="LYRM_2"/>
    <property type="match status" value="1"/>
</dbReference>
<comment type="caution">
    <text evidence="3">The sequence shown here is derived from an EMBL/GenBank/DDBJ whole genome shotgun (WGS) entry which is preliminary data.</text>
</comment>
<reference evidence="3" key="1">
    <citation type="submission" date="2020-07" db="EMBL/GenBank/DDBJ databases">
        <title>Genome sequence and genetic diversity analysis of an under-domesticated orphan crop, white fonio (Digitaria exilis).</title>
        <authorList>
            <person name="Bennetzen J.L."/>
            <person name="Chen S."/>
            <person name="Ma X."/>
            <person name="Wang X."/>
            <person name="Yssel A.E.J."/>
            <person name="Chaluvadi S.R."/>
            <person name="Johnson M."/>
            <person name="Gangashetty P."/>
            <person name="Hamidou F."/>
            <person name="Sanogo M.D."/>
            <person name="Zwaenepoel A."/>
            <person name="Wallace J."/>
            <person name="Van De Peer Y."/>
            <person name="Van Deynze A."/>
        </authorList>
    </citation>
    <scope>NUCLEOTIDE SEQUENCE</scope>
    <source>
        <tissue evidence="3">Leaves</tissue>
    </source>
</reference>
<protein>
    <recommendedName>
        <fullName evidence="2">LYR motif containing domain-containing protein</fullName>
    </recommendedName>
</protein>
<dbReference type="PANTHER" id="PTHR36724:SF1">
    <property type="entry name" value="COMPLEX 1 LYR-LIKE PROTEIN"/>
    <property type="match status" value="1"/>
</dbReference>
<evidence type="ECO:0000313" key="3">
    <source>
        <dbReference type="EMBL" id="KAF8729167.1"/>
    </source>
</evidence>
<dbReference type="InterPro" id="IPR056185">
    <property type="entry name" value="LYRM_2_plant"/>
</dbReference>
<dbReference type="AlphaFoldDB" id="A0A835F5W9"/>
<evidence type="ECO:0000256" key="1">
    <source>
        <dbReference type="SAM" id="MobiDB-lite"/>
    </source>
</evidence>
<organism evidence="3 4">
    <name type="scientific">Digitaria exilis</name>
    <dbReference type="NCBI Taxonomy" id="1010633"/>
    <lineage>
        <taxon>Eukaryota</taxon>
        <taxon>Viridiplantae</taxon>
        <taxon>Streptophyta</taxon>
        <taxon>Embryophyta</taxon>
        <taxon>Tracheophyta</taxon>
        <taxon>Spermatophyta</taxon>
        <taxon>Magnoliopsida</taxon>
        <taxon>Liliopsida</taxon>
        <taxon>Poales</taxon>
        <taxon>Poaceae</taxon>
        <taxon>PACMAD clade</taxon>
        <taxon>Panicoideae</taxon>
        <taxon>Panicodae</taxon>
        <taxon>Paniceae</taxon>
        <taxon>Anthephorinae</taxon>
        <taxon>Digitaria</taxon>
    </lineage>
</organism>
<proteinExistence type="predicted"/>
<accession>A0A835F5W9</accession>
<gene>
    <name evidence="3" type="ORF">HU200_017750</name>
</gene>
<name>A0A835F5W9_9POAL</name>
<evidence type="ECO:0000313" key="4">
    <source>
        <dbReference type="Proteomes" id="UP000636709"/>
    </source>
</evidence>
<dbReference type="OrthoDB" id="1907185at2759"/>
<dbReference type="Proteomes" id="UP000636709">
    <property type="component" value="Unassembled WGS sequence"/>
</dbReference>